<dbReference type="EMBL" id="JASCZI010212391">
    <property type="protein sequence ID" value="MED6199326.1"/>
    <property type="molecule type" value="Genomic_DNA"/>
</dbReference>
<sequence length="291" mass="32719">MQRVGSGNIRPQSPTLAKMVISFWPRSWQIGKKIATGYGSGDLRRNMASSDVYDRCALDTESILHYIRDCPKAKADRNNDVFNPLEPWSVSRVNGLCLSLNKDLQHALHAQPSITHQSLLSFWIPPSGTQVKLNCDASFFPNLNSAGFDCVIRDPLGNWAIGSAGHILETSGLRLARLSCQVDGANSRDLIPKIHELLSRNWTVDVELIQRTANQRQRTPPSPALGAQLNIRELRDLIQDKYAIMCVQHDYTPKETTNMDVAVQTVYPRKNWSSMVLYNCGHSKNRVLRHC</sequence>
<evidence type="ECO:0000313" key="2">
    <source>
        <dbReference type="Proteomes" id="UP001341840"/>
    </source>
</evidence>
<dbReference type="Proteomes" id="UP001341840">
    <property type="component" value="Unassembled WGS sequence"/>
</dbReference>
<dbReference type="PANTHER" id="PTHR35105">
    <property type="entry name" value="EXPRESSED PROTEIN"/>
    <property type="match status" value="1"/>
</dbReference>
<keyword evidence="2" id="KW-1185">Reference proteome</keyword>
<dbReference type="PANTHER" id="PTHR35105:SF2">
    <property type="entry name" value="PROTEIN CDI"/>
    <property type="match status" value="1"/>
</dbReference>
<comment type="caution">
    <text evidence="1">The sequence shown here is derived from an EMBL/GenBank/DDBJ whole genome shotgun (WGS) entry which is preliminary data.</text>
</comment>
<protein>
    <submittedName>
        <fullName evidence="1">Uncharacterized protein</fullName>
    </submittedName>
</protein>
<proteinExistence type="predicted"/>
<reference evidence="1 2" key="1">
    <citation type="journal article" date="2023" name="Plants (Basel)">
        <title>Bridging the Gap: Combining Genomics and Transcriptomics Approaches to Understand Stylosanthes scabra, an Orphan Legume from the Brazilian Caatinga.</title>
        <authorList>
            <person name="Ferreira-Neto J.R.C."/>
            <person name="da Silva M.D."/>
            <person name="Binneck E."/>
            <person name="de Melo N.F."/>
            <person name="da Silva R.H."/>
            <person name="de Melo A.L.T.M."/>
            <person name="Pandolfi V."/>
            <person name="Bustamante F.O."/>
            <person name="Brasileiro-Vidal A.C."/>
            <person name="Benko-Iseppon A.M."/>
        </authorList>
    </citation>
    <scope>NUCLEOTIDE SEQUENCE [LARGE SCALE GENOMIC DNA]</scope>
    <source>
        <tissue evidence="1">Leaves</tissue>
    </source>
</reference>
<organism evidence="1 2">
    <name type="scientific">Stylosanthes scabra</name>
    <dbReference type="NCBI Taxonomy" id="79078"/>
    <lineage>
        <taxon>Eukaryota</taxon>
        <taxon>Viridiplantae</taxon>
        <taxon>Streptophyta</taxon>
        <taxon>Embryophyta</taxon>
        <taxon>Tracheophyta</taxon>
        <taxon>Spermatophyta</taxon>
        <taxon>Magnoliopsida</taxon>
        <taxon>eudicotyledons</taxon>
        <taxon>Gunneridae</taxon>
        <taxon>Pentapetalae</taxon>
        <taxon>rosids</taxon>
        <taxon>fabids</taxon>
        <taxon>Fabales</taxon>
        <taxon>Fabaceae</taxon>
        <taxon>Papilionoideae</taxon>
        <taxon>50 kb inversion clade</taxon>
        <taxon>dalbergioids sensu lato</taxon>
        <taxon>Dalbergieae</taxon>
        <taxon>Pterocarpus clade</taxon>
        <taxon>Stylosanthes</taxon>
    </lineage>
</organism>
<name>A0ABU6XND5_9FABA</name>
<accession>A0ABU6XND5</accession>
<gene>
    <name evidence="1" type="ORF">PIB30_074919</name>
</gene>
<evidence type="ECO:0000313" key="1">
    <source>
        <dbReference type="EMBL" id="MED6199326.1"/>
    </source>
</evidence>